<dbReference type="Proteomes" id="UP000756346">
    <property type="component" value="Unassembled WGS sequence"/>
</dbReference>
<feature type="region of interest" description="Disordered" evidence="1">
    <location>
        <begin position="90"/>
        <end position="146"/>
    </location>
</feature>
<reference evidence="3" key="1">
    <citation type="journal article" date="2021" name="Nat. Commun.">
        <title>Genetic determinants of endophytism in the Arabidopsis root mycobiome.</title>
        <authorList>
            <person name="Mesny F."/>
            <person name="Miyauchi S."/>
            <person name="Thiergart T."/>
            <person name="Pickel B."/>
            <person name="Atanasova L."/>
            <person name="Karlsson M."/>
            <person name="Huettel B."/>
            <person name="Barry K.W."/>
            <person name="Haridas S."/>
            <person name="Chen C."/>
            <person name="Bauer D."/>
            <person name="Andreopoulos W."/>
            <person name="Pangilinan J."/>
            <person name="LaButti K."/>
            <person name="Riley R."/>
            <person name="Lipzen A."/>
            <person name="Clum A."/>
            <person name="Drula E."/>
            <person name="Henrissat B."/>
            <person name="Kohler A."/>
            <person name="Grigoriev I.V."/>
            <person name="Martin F.M."/>
            <person name="Hacquard S."/>
        </authorList>
    </citation>
    <scope>NUCLEOTIDE SEQUENCE</scope>
    <source>
        <strain evidence="3">MPI-CAGE-CH-0230</strain>
    </source>
</reference>
<feature type="compositionally biased region" description="Acidic residues" evidence="1">
    <location>
        <begin position="122"/>
        <end position="135"/>
    </location>
</feature>
<feature type="compositionally biased region" description="Pro residues" evidence="1">
    <location>
        <begin position="241"/>
        <end position="252"/>
    </location>
</feature>
<organism evidence="3 4">
    <name type="scientific">Microdochium trichocladiopsis</name>
    <dbReference type="NCBI Taxonomy" id="1682393"/>
    <lineage>
        <taxon>Eukaryota</taxon>
        <taxon>Fungi</taxon>
        <taxon>Dikarya</taxon>
        <taxon>Ascomycota</taxon>
        <taxon>Pezizomycotina</taxon>
        <taxon>Sordariomycetes</taxon>
        <taxon>Xylariomycetidae</taxon>
        <taxon>Xylariales</taxon>
        <taxon>Microdochiaceae</taxon>
        <taxon>Microdochium</taxon>
    </lineage>
</organism>
<accession>A0A9P8XSK6</accession>
<dbReference type="RefSeq" id="XP_046005453.1">
    <property type="nucleotide sequence ID" value="XM_046155816.1"/>
</dbReference>
<feature type="compositionally biased region" description="Low complexity" evidence="1">
    <location>
        <begin position="326"/>
        <end position="339"/>
    </location>
</feature>
<evidence type="ECO:0000256" key="1">
    <source>
        <dbReference type="SAM" id="MobiDB-lite"/>
    </source>
</evidence>
<dbReference type="EMBL" id="JAGTJQ010000013">
    <property type="protein sequence ID" value="KAH7014486.1"/>
    <property type="molecule type" value="Genomic_DNA"/>
</dbReference>
<protein>
    <recommendedName>
        <fullName evidence="5">Extracellular membrane protein CFEM domain-containing protein</fullName>
    </recommendedName>
</protein>
<feature type="compositionally biased region" description="Low complexity" evidence="1">
    <location>
        <begin position="266"/>
        <end position="291"/>
    </location>
</feature>
<gene>
    <name evidence="3" type="ORF">B0I36DRAFT_338783</name>
</gene>
<feature type="signal peptide" evidence="2">
    <location>
        <begin position="1"/>
        <end position="19"/>
    </location>
</feature>
<keyword evidence="4" id="KW-1185">Reference proteome</keyword>
<evidence type="ECO:0008006" key="5">
    <source>
        <dbReference type="Google" id="ProtNLM"/>
    </source>
</evidence>
<comment type="caution">
    <text evidence="3">The sequence shown here is derived from an EMBL/GenBank/DDBJ whole genome shotgun (WGS) entry which is preliminary data.</text>
</comment>
<sequence>MRTTKYLALGVLAAGTTRAARKTVLDADEVPATCTTLCQFTLEQTLSCDDQNRRKDDFLLCVCTAPNARALLQQCLTCLETGGGTAATTAAPTVVLRRPRSLRSSNIQPGKRQRRERRASQNEEEIEDTASEVTDDASNSREDRGQRSVAKLIEQCNFNTAAPEVPAITVPPATTTTQTPPTTTASPIAIPPPASSSSSSSLVTTATSEPDAARPVETTSPTSPPAEPSDPVRVSEIPDASPTPPTSSPKPSPTTTAPTSPPVAIVPPEVISPPVTITPPVVVSPPEAAPSGDPATLPQIPIPGGAFLEPPDPVILPPGGAGGVPAGLAPAASSTPATGSGSGGGSAPLAPESPAQPSRNAPPVAVAGARRMWGEGQSGLLSWSAVLGIVVGMAGWL</sequence>
<keyword evidence="2" id="KW-0732">Signal</keyword>
<evidence type="ECO:0000313" key="3">
    <source>
        <dbReference type="EMBL" id="KAH7014486.1"/>
    </source>
</evidence>
<name>A0A9P8XSK6_9PEZI</name>
<dbReference type="GeneID" id="70185362"/>
<feature type="compositionally biased region" description="Low complexity" evidence="1">
    <location>
        <begin position="195"/>
        <end position="208"/>
    </location>
</feature>
<dbReference type="OrthoDB" id="4843554at2759"/>
<evidence type="ECO:0000313" key="4">
    <source>
        <dbReference type="Proteomes" id="UP000756346"/>
    </source>
</evidence>
<dbReference type="AlphaFoldDB" id="A0A9P8XSK6"/>
<proteinExistence type="predicted"/>
<evidence type="ECO:0000256" key="2">
    <source>
        <dbReference type="SAM" id="SignalP"/>
    </source>
</evidence>
<feature type="region of interest" description="Disordered" evidence="1">
    <location>
        <begin position="167"/>
        <end position="366"/>
    </location>
</feature>
<feature type="chain" id="PRO_5040506540" description="Extracellular membrane protein CFEM domain-containing protein" evidence="2">
    <location>
        <begin position="20"/>
        <end position="397"/>
    </location>
</feature>
<feature type="compositionally biased region" description="Low complexity" evidence="1">
    <location>
        <begin position="167"/>
        <end position="188"/>
    </location>
</feature>